<proteinExistence type="predicted"/>
<reference evidence="1 3" key="1">
    <citation type="journal article" date="2018" name="PLoS Genet.">
        <title>Population sequencing reveals clonal diversity and ancestral inbreeding in the grapevine cultivar Chardonnay.</title>
        <authorList>
            <person name="Roach M.J."/>
            <person name="Johnson D.L."/>
            <person name="Bohlmann J."/>
            <person name="van Vuuren H.J."/>
            <person name="Jones S.J."/>
            <person name="Pretorius I.S."/>
            <person name="Schmidt S.A."/>
            <person name="Borneman A.R."/>
        </authorList>
    </citation>
    <scope>NUCLEOTIDE SEQUENCE [LARGE SCALE GENOMIC DNA]</scope>
    <source>
        <strain evidence="3">cv. Chardonnay</strain>
        <strain evidence="1">I10V1</strain>
        <tissue evidence="1">Leaf</tissue>
    </source>
</reference>
<evidence type="ECO:0000313" key="1">
    <source>
        <dbReference type="EMBL" id="RVW57426.1"/>
    </source>
</evidence>
<protein>
    <submittedName>
        <fullName evidence="1">Uncharacterized protein</fullName>
    </submittedName>
</protein>
<name>A0A438FBU4_VITVI</name>
<dbReference type="EMBL" id="QGNW01000001">
    <property type="protein sequence ID" value="RVX23853.1"/>
    <property type="molecule type" value="Genomic_DNA"/>
</dbReference>
<comment type="caution">
    <text evidence="1">The sequence shown here is derived from an EMBL/GenBank/DDBJ whole genome shotgun (WGS) entry which is preliminary data.</text>
</comment>
<accession>A0A438FBU4</accession>
<organism evidence="1 3">
    <name type="scientific">Vitis vinifera</name>
    <name type="common">Grape</name>
    <dbReference type="NCBI Taxonomy" id="29760"/>
    <lineage>
        <taxon>Eukaryota</taxon>
        <taxon>Viridiplantae</taxon>
        <taxon>Streptophyta</taxon>
        <taxon>Embryophyta</taxon>
        <taxon>Tracheophyta</taxon>
        <taxon>Spermatophyta</taxon>
        <taxon>Magnoliopsida</taxon>
        <taxon>eudicotyledons</taxon>
        <taxon>Gunneridae</taxon>
        <taxon>Pentapetalae</taxon>
        <taxon>rosids</taxon>
        <taxon>Vitales</taxon>
        <taxon>Vitaceae</taxon>
        <taxon>Viteae</taxon>
        <taxon>Vitis</taxon>
    </lineage>
</organism>
<dbReference type="EMBL" id="QGNW01001055">
    <property type="protein sequence ID" value="RVW57426.1"/>
    <property type="molecule type" value="Genomic_DNA"/>
</dbReference>
<gene>
    <name evidence="2" type="ORF">CK203_000873</name>
    <name evidence="1" type="ORF">CK203_078895</name>
</gene>
<evidence type="ECO:0000313" key="3">
    <source>
        <dbReference type="Proteomes" id="UP000288805"/>
    </source>
</evidence>
<dbReference type="AlphaFoldDB" id="A0A438FBU4"/>
<dbReference type="Proteomes" id="UP000288805">
    <property type="component" value="Unassembled WGS sequence"/>
</dbReference>
<evidence type="ECO:0000313" key="2">
    <source>
        <dbReference type="EMBL" id="RVX23853.1"/>
    </source>
</evidence>
<sequence>MYSIIGGPQRNFNISALGLLCSQVVMLSFKKALPAVCVMEEELHSTAYTAIDNQLVALRFFTKDGQDLEDNSTAH</sequence>